<evidence type="ECO:0000313" key="2">
    <source>
        <dbReference type="EMBL" id="KAK1771791.1"/>
    </source>
</evidence>
<protein>
    <submittedName>
        <fullName evidence="2">Uncharacterized protein</fullName>
    </submittedName>
</protein>
<dbReference type="EMBL" id="MU838998">
    <property type="protein sequence ID" value="KAK1771791.1"/>
    <property type="molecule type" value="Genomic_DNA"/>
</dbReference>
<keyword evidence="3" id="KW-1185">Reference proteome</keyword>
<name>A0AAJ0FKN3_9PEZI</name>
<proteinExistence type="predicted"/>
<gene>
    <name evidence="2" type="ORF">QBC33DRAFT_511284</name>
</gene>
<organism evidence="2 3">
    <name type="scientific">Phialemonium atrogriseum</name>
    <dbReference type="NCBI Taxonomy" id="1093897"/>
    <lineage>
        <taxon>Eukaryota</taxon>
        <taxon>Fungi</taxon>
        <taxon>Dikarya</taxon>
        <taxon>Ascomycota</taxon>
        <taxon>Pezizomycotina</taxon>
        <taxon>Sordariomycetes</taxon>
        <taxon>Sordariomycetidae</taxon>
        <taxon>Cephalothecales</taxon>
        <taxon>Cephalothecaceae</taxon>
        <taxon>Phialemonium</taxon>
    </lineage>
</organism>
<reference evidence="2" key="1">
    <citation type="submission" date="2023-06" db="EMBL/GenBank/DDBJ databases">
        <title>Genome-scale phylogeny and comparative genomics of the fungal order Sordariales.</title>
        <authorList>
            <consortium name="Lawrence Berkeley National Laboratory"/>
            <person name="Hensen N."/>
            <person name="Bonometti L."/>
            <person name="Westerberg I."/>
            <person name="Brannstrom I.O."/>
            <person name="Guillou S."/>
            <person name="Cros-Aarteil S."/>
            <person name="Calhoun S."/>
            <person name="Haridas S."/>
            <person name="Kuo A."/>
            <person name="Mondo S."/>
            <person name="Pangilinan J."/>
            <person name="Riley R."/>
            <person name="Labutti K."/>
            <person name="Andreopoulos B."/>
            <person name="Lipzen A."/>
            <person name="Chen C."/>
            <person name="Yanf M."/>
            <person name="Daum C."/>
            <person name="Ng V."/>
            <person name="Clum A."/>
            <person name="Steindorff A."/>
            <person name="Ohm R."/>
            <person name="Martin F."/>
            <person name="Silar P."/>
            <person name="Natvig D."/>
            <person name="Lalanne C."/>
            <person name="Gautier V."/>
            <person name="Ament-Velasquez S.L."/>
            <person name="Kruys A."/>
            <person name="Hutchinson M.I."/>
            <person name="Powell A.J."/>
            <person name="Barry K."/>
            <person name="Miller A.N."/>
            <person name="Grigoriev I.V."/>
            <person name="Debuchy R."/>
            <person name="Gladieux P."/>
            <person name="Thoren M.H."/>
            <person name="Johannesson H."/>
        </authorList>
    </citation>
    <scope>NUCLEOTIDE SEQUENCE</scope>
    <source>
        <strain evidence="2">8032-3</strain>
    </source>
</reference>
<dbReference type="RefSeq" id="XP_060288004.1">
    <property type="nucleotide sequence ID" value="XM_060425829.1"/>
</dbReference>
<dbReference type="AlphaFoldDB" id="A0AAJ0FKN3"/>
<dbReference type="GeneID" id="85309016"/>
<evidence type="ECO:0000256" key="1">
    <source>
        <dbReference type="SAM" id="MobiDB-lite"/>
    </source>
</evidence>
<accession>A0AAJ0FKN3</accession>
<sequence>MAQLAPPAPPLLLTKRVTSFLHANLSAHIHTAALTTPSGRLLAHASLSSSARALRRQCAVAASLWAIHGPSSRLADAAEAALPKTCSSTPGGAGAVARAVTVQLAGGAVFVVRALRCGILFVAVGGGGGGASTPGSDRPVGSSPRGEGSGVLPHLGVRELPLAHQGNAGPAVVTVRPPSSPPLGSPSEAESVLSAGTGAGASVVSHATSSAGGGGSSGSGSAATVLATRRQAEELARWLDEKLGTLSVPEEIIGPGWDAR</sequence>
<comment type="caution">
    <text evidence="2">The sequence shown here is derived from an EMBL/GenBank/DDBJ whole genome shotgun (WGS) entry which is preliminary data.</text>
</comment>
<feature type="region of interest" description="Disordered" evidence="1">
    <location>
        <begin position="128"/>
        <end position="153"/>
    </location>
</feature>
<dbReference type="Proteomes" id="UP001244011">
    <property type="component" value="Unassembled WGS sequence"/>
</dbReference>
<evidence type="ECO:0000313" key="3">
    <source>
        <dbReference type="Proteomes" id="UP001244011"/>
    </source>
</evidence>
<dbReference type="Gene3D" id="3.30.450.30">
    <property type="entry name" value="Dynein light chain 2a, cytoplasmic"/>
    <property type="match status" value="1"/>
</dbReference>
<feature type="region of interest" description="Disordered" evidence="1">
    <location>
        <begin position="166"/>
        <end position="192"/>
    </location>
</feature>
<feature type="region of interest" description="Disordered" evidence="1">
    <location>
        <begin position="205"/>
        <end position="225"/>
    </location>
</feature>